<dbReference type="RefSeq" id="WP_140588497.1">
    <property type="nucleotide sequence ID" value="NZ_VFRR01000014.1"/>
</dbReference>
<protein>
    <submittedName>
        <fullName evidence="1">DUF393 domain-containing protein</fullName>
    </submittedName>
</protein>
<dbReference type="Proteomes" id="UP000315901">
    <property type="component" value="Unassembled WGS sequence"/>
</dbReference>
<dbReference type="SUPFAM" id="SSF52833">
    <property type="entry name" value="Thioredoxin-like"/>
    <property type="match status" value="1"/>
</dbReference>
<organism evidence="1 2">
    <name type="scientific">Maribrevibacterium harenarium</name>
    <dbReference type="NCBI Taxonomy" id="2589817"/>
    <lineage>
        <taxon>Bacteria</taxon>
        <taxon>Pseudomonadati</taxon>
        <taxon>Pseudomonadota</taxon>
        <taxon>Gammaproteobacteria</taxon>
        <taxon>Oceanospirillales</taxon>
        <taxon>Oceanospirillaceae</taxon>
        <taxon>Maribrevibacterium</taxon>
    </lineage>
</organism>
<reference evidence="1 2" key="1">
    <citation type="submission" date="2019-06" db="EMBL/GenBank/DDBJ databases">
        <title>A novel bacterium of genus Marinomonas, isolated from coastal sand.</title>
        <authorList>
            <person name="Huang H."/>
            <person name="Mo K."/>
            <person name="Hu Y."/>
        </authorList>
    </citation>
    <scope>NUCLEOTIDE SEQUENCE [LARGE SCALE GENOMIC DNA]</scope>
    <source>
        <strain evidence="1 2">HB171799</strain>
    </source>
</reference>
<dbReference type="PANTHER" id="PTHR34290:SF2">
    <property type="entry name" value="OS04G0668800 PROTEIN"/>
    <property type="match status" value="1"/>
</dbReference>
<dbReference type="InterPro" id="IPR036249">
    <property type="entry name" value="Thioredoxin-like_sf"/>
</dbReference>
<dbReference type="Pfam" id="PF04134">
    <property type="entry name" value="DCC1-like"/>
    <property type="match status" value="1"/>
</dbReference>
<dbReference type="PANTHER" id="PTHR34290">
    <property type="entry name" value="SI:CH73-390P7.2"/>
    <property type="match status" value="1"/>
</dbReference>
<dbReference type="OrthoDB" id="5294764at2"/>
<comment type="caution">
    <text evidence="1">The sequence shown here is derived from an EMBL/GenBank/DDBJ whole genome shotgun (WGS) entry which is preliminary data.</text>
</comment>
<gene>
    <name evidence="1" type="ORF">FJM67_08745</name>
</gene>
<keyword evidence="2" id="KW-1185">Reference proteome</keyword>
<dbReference type="InterPro" id="IPR044691">
    <property type="entry name" value="DCC1_Trx"/>
</dbReference>
<dbReference type="GO" id="GO:0015035">
    <property type="term" value="F:protein-disulfide reductase activity"/>
    <property type="evidence" value="ECO:0007669"/>
    <property type="project" value="InterPro"/>
</dbReference>
<dbReference type="AlphaFoldDB" id="A0A501WWL5"/>
<accession>A0A501WWL5</accession>
<proteinExistence type="predicted"/>
<sequence length="137" mass="15829">MITVFYDSQCPLCVKEMAHLKQYDRHNQVILADIHAPDFAVYYPHIDQQDAYDVLHAETDEGKILLGLDATVAIWQQVNKYAFLKVLRWPVIRLFADFGYRVFARYRVPISLLLTGQRRCASGQCDLPNSNPKEISK</sequence>
<name>A0A501WWL5_9GAMM</name>
<dbReference type="InterPro" id="IPR007263">
    <property type="entry name" value="DCC1-like"/>
</dbReference>
<dbReference type="EMBL" id="VFRR01000014">
    <property type="protein sequence ID" value="TPE51817.1"/>
    <property type="molecule type" value="Genomic_DNA"/>
</dbReference>
<evidence type="ECO:0000313" key="2">
    <source>
        <dbReference type="Proteomes" id="UP000315901"/>
    </source>
</evidence>
<evidence type="ECO:0000313" key="1">
    <source>
        <dbReference type="EMBL" id="TPE51817.1"/>
    </source>
</evidence>